<organism evidence="1 2">
    <name type="scientific">Phlebiopsis gigantea (strain 11061_1 CR5-6)</name>
    <name type="common">White-rot fungus</name>
    <name type="synonym">Peniophora gigantea</name>
    <dbReference type="NCBI Taxonomy" id="745531"/>
    <lineage>
        <taxon>Eukaryota</taxon>
        <taxon>Fungi</taxon>
        <taxon>Dikarya</taxon>
        <taxon>Basidiomycota</taxon>
        <taxon>Agaricomycotina</taxon>
        <taxon>Agaricomycetes</taxon>
        <taxon>Polyporales</taxon>
        <taxon>Phanerochaetaceae</taxon>
        <taxon>Phlebiopsis</taxon>
    </lineage>
</organism>
<proteinExistence type="predicted"/>
<dbReference type="AlphaFoldDB" id="A0A0C3RYH3"/>
<dbReference type="EMBL" id="KN840502">
    <property type="protein sequence ID" value="KIP07181.1"/>
    <property type="molecule type" value="Genomic_DNA"/>
</dbReference>
<dbReference type="InterPro" id="IPR011333">
    <property type="entry name" value="SKP1/BTB/POZ_sf"/>
</dbReference>
<accession>A0A0C3RYH3</accession>
<evidence type="ECO:0000313" key="2">
    <source>
        <dbReference type="Proteomes" id="UP000053257"/>
    </source>
</evidence>
<protein>
    <recommendedName>
        <fullName evidence="3">BTB domain-containing protein</fullName>
    </recommendedName>
</protein>
<feature type="non-terminal residue" evidence="1">
    <location>
        <position position="251"/>
    </location>
</feature>
<dbReference type="HOGENOM" id="CLU_033082_7_0_1"/>
<dbReference type="OrthoDB" id="3268787at2759"/>
<evidence type="ECO:0008006" key="3">
    <source>
        <dbReference type="Google" id="ProtNLM"/>
    </source>
</evidence>
<keyword evidence="2" id="KW-1185">Reference proteome</keyword>
<name>A0A0C3RYH3_PHLG1</name>
<sequence>MDESTVRHDRLYIPHGDLVIQSAPNEDGKRHVYRLHKGLLAYNSSVFADMLGFSSDGEQYDGVPMIQLTDSPEELDGLMTALYDPGLVYLPRYSPDKPLLLMPIMRIATKYQMDILRERLVNIVRADWPETLEDWVRYRAEVSAIKRMHKTSDPTGFIVDRGLVEDHLPEPASVVRFARDFDVPAVLPIAYYTLAGLSRYTDWDTIHAGQPLVAIGPGDRTLSARWPLLDALDLKIIMRLKEMLATRTANI</sequence>
<evidence type="ECO:0000313" key="1">
    <source>
        <dbReference type="EMBL" id="KIP07181.1"/>
    </source>
</evidence>
<dbReference type="Proteomes" id="UP000053257">
    <property type="component" value="Unassembled WGS sequence"/>
</dbReference>
<gene>
    <name evidence="1" type="ORF">PHLGIDRAFT_89895</name>
</gene>
<reference evidence="1 2" key="1">
    <citation type="journal article" date="2014" name="PLoS Genet.">
        <title>Analysis of the Phlebiopsis gigantea genome, transcriptome and secretome provides insight into its pioneer colonization strategies of wood.</title>
        <authorList>
            <person name="Hori C."/>
            <person name="Ishida T."/>
            <person name="Igarashi K."/>
            <person name="Samejima M."/>
            <person name="Suzuki H."/>
            <person name="Master E."/>
            <person name="Ferreira P."/>
            <person name="Ruiz-Duenas F.J."/>
            <person name="Held B."/>
            <person name="Canessa P."/>
            <person name="Larrondo L.F."/>
            <person name="Schmoll M."/>
            <person name="Druzhinina I.S."/>
            <person name="Kubicek C.P."/>
            <person name="Gaskell J.A."/>
            <person name="Kersten P."/>
            <person name="St John F."/>
            <person name="Glasner J."/>
            <person name="Sabat G."/>
            <person name="Splinter BonDurant S."/>
            <person name="Syed K."/>
            <person name="Yadav J."/>
            <person name="Mgbeahuruike A.C."/>
            <person name="Kovalchuk A."/>
            <person name="Asiegbu F.O."/>
            <person name="Lackner G."/>
            <person name="Hoffmeister D."/>
            <person name="Rencoret J."/>
            <person name="Gutierrez A."/>
            <person name="Sun H."/>
            <person name="Lindquist E."/>
            <person name="Barry K."/>
            <person name="Riley R."/>
            <person name="Grigoriev I.V."/>
            <person name="Henrissat B."/>
            <person name="Kues U."/>
            <person name="Berka R.M."/>
            <person name="Martinez A.T."/>
            <person name="Covert S.F."/>
            <person name="Blanchette R.A."/>
            <person name="Cullen D."/>
        </authorList>
    </citation>
    <scope>NUCLEOTIDE SEQUENCE [LARGE SCALE GENOMIC DNA]</scope>
    <source>
        <strain evidence="1 2">11061_1 CR5-6</strain>
    </source>
</reference>
<dbReference type="Gene3D" id="3.30.710.10">
    <property type="entry name" value="Potassium Channel Kv1.1, Chain A"/>
    <property type="match status" value="1"/>
</dbReference>